<dbReference type="InterPro" id="IPR011011">
    <property type="entry name" value="Znf_FYVE_PHD"/>
</dbReference>
<dbReference type="OrthoDB" id="10018316at2759"/>
<dbReference type="Pfam" id="PF16696">
    <property type="entry name" value="ZFYVE21_C"/>
    <property type="match status" value="1"/>
</dbReference>
<organism evidence="6 7">
    <name type="scientific">Hyalella azteca</name>
    <name type="common">Amphipod</name>
    <dbReference type="NCBI Taxonomy" id="294128"/>
    <lineage>
        <taxon>Eukaryota</taxon>
        <taxon>Metazoa</taxon>
        <taxon>Ecdysozoa</taxon>
        <taxon>Arthropoda</taxon>
        <taxon>Crustacea</taxon>
        <taxon>Multicrustacea</taxon>
        <taxon>Malacostraca</taxon>
        <taxon>Eumalacostraca</taxon>
        <taxon>Peracarida</taxon>
        <taxon>Amphipoda</taxon>
        <taxon>Senticaudata</taxon>
        <taxon>Talitrida</taxon>
        <taxon>Talitroidea</taxon>
        <taxon>Hyalellidae</taxon>
        <taxon>Hyalella</taxon>
    </lineage>
</organism>
<keyword evidence="1" id="KW-0479">Metal-binding</keyword>
<dbReference type="Gene3D" id="3.30.40.10">
    <property type="entry name" value="Zinc/RING finger domain, C3HC4 (zinc finger)"/>
    <property type="match status" value="1"/>
</dbReference>
<evidence type="ECO:0000256" key="4">
    <source>
        <dbReference type="PROSITE-ProRule" id="PRU00091"/>
    </source>
</evidence>
<name>A0A8B7PL66_HYAAZ</name>
<sequence length="260" mass="28584">MSNTSTSCKRLVKSKSGLRIIPANENERSPFELAEPEWIPDEDSPVCMECEEKFDFLKRRHHCRRCGRVCCAGCCNARLALPRMCFLDPVRVCSPCAATTTLENRFYHHHLKSLLSGAILTMSSDSRKSEAILSSCRLTPDHRYLQIQQPDVSLNLPIHKLTAMHVSKGRSCSDSDEAIESSGADDATNPGFFETDADRDLNCVVLTYKSGGAEAGLMEEAEVRLSAPSEAAPSAYAFLKALQQAALMAMEARHVIGTGK</sequence>
<dbReference type="InterPro" id="IPR052113">
    <property type="entry name" value="FYVE-type_Zinc_Finger"/>
</dbReference>
<evidence type="ECO:0000256" key="2">
    <source>
        <dbReference type="ARBA" id="ARBA00022771"/>
    </source>
</evidence>
<dbReference type="InterPro" id="IPR013083">
    <property type="entry name" value="Znf_RING/FYVE/PHD"/>
</dbReference>
<dbReference type="PANTHER" id="PTHR39490">
    <property type="entry name" value="ARRESTIN DOMAIN-CONTAINING PROTEIN D"/>
    <property type="match status" value="1"/>
</dbReference>
<dbReference type="Gene3D" id="2.30.29.160">
    <property type="entry name" value="Zinc finger FYVE domain-containing protein 21, C-terminal"/>
    <property type="match status" value="1"/>
</dbReference>
<protein>
    <submittedName>
        <fullName evidence="7">Zinc finger FYVE domain-containing protein 21</fullName>
    </submittedName>
</protein>
<reference evidence="7" key="1">
    <citation type="submission" date="2025-08" db="UniProtKB">
        <authorList>
            <consortium name="RefSeq"/>
        </authorList>
    </citation>
    <scope>IDENTIFICATION</scope>
    <source>
        <tissue evidence="7">Whole organism</tissue>
    </source>
</reference>
<dbReference type="SUPFAM" id="SSF57903">
    <property type="entry name" value="FYVE/PHD zinc finger"/>
    <property type="match status" value="1"/>
</dbReference>
<evidence type="ECO:0000313" key="7">
    <source>
        <dbReference type="RefSeq" id="XP_018026157.1"/>
    </source>
</evidence>
<dbReference type="GO" id="GO:0008270">
    <property type="term" value="F:zinc ion binding"/>
    <property type="evidence" value="ECO:0007669"/>
    <property type="project" value="UniProtKB-KW"/>
</dbReference>
<evidence type="ECO:0000259" key="5">
    <source>
        <dbReference type="PROSITE" id="PS50178"/>
    </source>
</evidence>
<dbReference type="AlphaFoldDB" id="A0A8B7PL66"/>
<dbReference type="KEGG" id="hazt:108681619"/>
<dbReference type="InterPro" id="IPR032031">
    <property type="entry name" value="ZFYVE21_C"/>
</dbReference>
<keyword evidence="6" id="KW-1185">Reference proteome</keyword>
<feature type="domain" description="FYVE-type" evidence="5">
    <location>
        <begin position="41"/>
        <end position="101"/>
    </location>
</feature>
<keyword evidence="2 4" id="KW-0863">Zinc-finger</keyword>
<gene>
    <name evidence="7" type="primary">LOC108681619</name>
</gene>
<evidence type="ECO:0000256" key="1">
    <source>
        <dbReference type="ARBA" id="ARBA00022723"/>
    </source>
</evidence>
<dbReference type="RefSeq" id="XP_018026157.1">
    <property type="nucleotide sequence ID" value="XM_018170668.2"/>
</dbReference>
<evidence type="ECO:0000313" key="6">
    <source>
        <dbReference type="Proteomes" id="UP000694843"/>
    </source>
</evidence>
<dbReference type="PROSITE" id="PS50178">
    <property type="entry name" value="ZF_FYVE"/>
    <property type="match status" value="1"/>
</dbReference>
<dbReference type="PANTHER" id="PTHR39490:SF8">
    <property type="entry name" value="ZINC FINGER FYVE DOMAIN-CONTAINING PROTEIN 21"/>
    <property type="match status" value="1"/>
</dbReference>
<dbReference type="SMART" id="SM00064">
    <property type="entry name" value="FYVE"/>
    <property type="match status" value="1"/>
</dbReference>
<dbReference type="InterPro" id="IPR000306">
    <property type="entry name" value="Znf_FYVE"/>
</dbReference>
<keyword evidence="3" id="KW-0862">Zinc</keyword>
<proteinExistence type="predicted"/>
<dbReference type="Pfam" id="PF01363">
    <property type="entry name" value="FYVE"/>
    <property type="match status" value="1"/>
</dbReference>
<accession>A0A8B7PL66</accession>
<dbReference type="InterPro" id="IPR017455">
    <property type="entry name" value="Znf_FYVE-rel"/>
</dbReference>
<dbReference type="GeneID" id="108681619"/>
<dbReference type="Proteomes" id="UP000694843">
    <property type="component" value="Unplaced"/>
</dbReference>
<dbReference type="InterPro" id="IPR038632">
    <property type="entry name" value="ZFYVE21_C_sf"/>
</dbReference>
<evidence type="ECO:0000256" key="3">
    <source>
        <dbReference type="ARBA" id="ARBA00022833"/>
    </source>
</evidence>